<dbReference type="Gene3D" id="3.30.110.20">
    <property type="entry name" value="Alba-like domain"/>
    <property type="match status" value="1"/>
</dbReference>
<gene>
    <name evidence="1" type="ORF">COX05_02170</name>
</gene>
<dbReference type="PANTHER" id="PTHR35331:SF1">
    <property type="entry name" value="STAGE V SPORULATION PROTEIN S"/>
    <property type="match status" value="1"/>
</dbReference>
<dbReference type="InterPro" id="IPR036882">
    <property type="entry name" value="Alba-like_dom_sf"/>
</dbReference>
<evidence type="ECO:0000313" key="1">
    <source>
        <dbReference type="EMBL" id="PIP56597.1"/>
    </source>
</evidence>
<reference evidence="1 2" key="1">
    <citation type="submission" date="2017-09" db="EMBL/GenBank/DDBJ databases">
        <title>Depth-based differentiation of microbial function through sediment-hosted aquifers and enrichment of novel symbionts in the deep terrestrial subsurface.</title>
        <authorList>
            <person name="Probst A.J."/>
            <person name="Ladd B."/>
            <person name="Jarett J.K."/>
            <person name="Geller-Mcgrath D.E."/>
            <person name="Sieber C.M."/>
            <person name="Emerson J.B."/>
            <person name="Anantharaman K."/>
            <person name="Thomas B.C."/>
            <person name="Malmstrom R."/>
            <person name="Stieglmeier M."/>
            <person name="Klingl A."/>
            <person name="Woyke T."/>
            <person name="Ryan C.M."/>
            <person name="Banfield J.F."/>
        </authorList>
    </citation>
    <scope>NUCLEOTIDE SEQUENCE [LARGE SCALE GENOMIC DNA]</scope>
    <source>
        <strain evidence="1">CG22_combo_CG10-13_8_21_14_all_39_12</strain>
    </source>
</reference>
<dbReference type="EMBL" id="PCSU01000034">
    <property type="protein sequence ID" value="PIP56597.1"/>
    <property type="molecule type" value="Genomic_DNA"/>
</dbReference>
<dbReference type="Proteomes" id="UP000228495">
    <property type="component" value="Unassembled WGS sequence"/>
</dbReference>
<accession>A0A2H0BG01</accession>
<proteinExistence type="predicted"/>
<dbReference type="AlphaFoldDB" id="A0A2H0BG01"/>
<dbReference type="PANTHER" id="PTHR35331">
    <property type="entry name" value="STAGE V SPORULATION PROTEIN S"/>
    <property type="match status" value="1"/>
</dbReference>
<dbReference type="Pfam" id="PF04232">
    <property type="entry name" value="SpoVS"/>
    <property type="match status" value="1"/>
</dbReference>
<protein>
    <submittedName>
        <fullName evidence="1">Stage V sporulation protein S</fullName>
    </submittedName>
</protein>
<organism evidence="1 2">
    <name type="scientific">candidate division WWE3 bacterium CG22_combo_CG10-13_8_21_14_all_39_12</name>
    <dbReference type="NCBI Taxonomy" id="1975094"/>
    <lineage>
        <taxon>Bacteria</taxon>
        <taxon>Katanobacteria</taxon>
    </lineage>
</organism>
<sequence length="93" mass="10078">MAEIIKVSATSRSNSVAGAIAGVMRKEGCAEAQAIGASTVNQTVKAIAIAQEYLKQDNIDLGMWAGFVEVDINGNERTALRFYLYDRNIPQEN</sequence>
<dbReference type="GO" id="GO:0003676">
    <property type="term" value="F:nucleic acid binding"/>
    <property type="evidence" value="ECO:0007669"/>
    <property type="project" value="InterPro"/>
</dbReference>
<dbReference type="InterPro" id="IPR007347">
    <property type="entry name" value="SpoVS"/>
</dbReference>
<name>A0A2H0BG01_UNCKA</name>
<comment type="caution">
    <text evidence="1">The sequence shown here is derived from an EMBL/GenBank/DDBJ whole genome shotgun (WGS) entry which is preliminary data.</text>
</comment>
<evidence type="ECO:0000313" key="2">
    <source>
        <dbReference type="Proteomes" id="UP000228495"/>
    </source>
</evidence>